<evidence type="ECO:0000256" key="3">
    <source>
        <dbReference type="ARBA" id="ARBA00022989"/>
    </source>
</evidence>
<reference evidence="7 8" key="1">
    <citation type="submission" date="2017-03" db="EMBL/GenBank/DDBJ databases">
        <title>Genomes of endolithic fungi from Antarctica.</title>
        <authorList>
            <person name="Coleine C."/>
            <person name="Masonjones S."/>
            <person name="Stajich J.E."/>
        </authorList>
    </citation>
    <scope>NUCLEOTIDE SEQUENCE [LARGE SCALE GENOMIC DNA]</scope>
    <source>
        <strain evidence="7 8">CCFEE 5311</strain>
    </source>
</reference>
<accession>A0A4U0V0N2</accession>
<gene>
    <name evidence="7" type="ORF">B0A54_07217</name>
</gene>
<dbReference type="AlphaFoldDB" id="A0A4U0V0N2"/>
<keyword evidence="3 6" id="KW-1133">Transmembrane helix</keyword>
<keyword evidence="2 6" id="KW-0812">Transmembrane</keyword>
<comment type="subcellular location">
    <subcellularLocation>
        <location evidence="1">Membrane</location>
        <topology evidence="1">Multi-pass membrane protein</topology>
    </subcellularLocation>
</comment>
<evidence type="ECO:0000256" key="1">
    <source>
        <dbReference type="ARBA" id="ARBA00004141"/>
    </source>
</evidence>
<comment type="caution">
    <text evidence="7">The sequence shown here is derived from an EMBL/GenBank/DDBJ whole genome shotgun (WGS) entry which is preliminary data.</text>
</comment>
<evidence type="ECO:0000313" key="7">
    <source>
        <dbReference type="EMBL" id="TKA42130.1"/>
    </source>
</evidence>
<dbReference type="OrthoDB" id="5343383at2759"/>
<feature type="transmembrane region" description="Helical" evidence="6">
    <location>
        <begin position="97"/>
        <end position="117"/>
    </location>
</feature>
<dbReference type="Proteomes" id="UP000310066">
    <property type="component" value="Unassembled WGS sequence"/>
</dbReference>
<evidence type="ECO:0000313" key="8">
    <source>
        <dbReference type="Proteomes" id="UP000310066"/>
    </source>
</evidence>
<dbReference type="EMBL" id="NAJP01000024">
    <property type="protein sequence ID" value="TKA42130.1"/>
    <property type="molecule type" value="Genomic_DNA"/>
</dbReference>
<dbReference type="PANTHER" id="PTHR35042">
    <property type="entry name" value="ANTHRONE OXYGENASE ENCC"/>
    <property type="match status" value="1"/>
</dbReference>
<protein>
    <submittedName>
        <fullName evidence="7">Uncharacterized protein</fullName>
    </submittedName>
</protein>
<feature type="transmembrane region" description="Helical" evidence="6">
    <location>
        <begin position="70"/>
        <end position="90"/>
    </location>
</feature>
<name>A0A4U0V0N2_9PEZI</name>
<dbReference type="GO" id="GO:0016020">
    <property type="term" value="C:membrane"/>
    <property type="evidence" value="ECO:0007669"/>
    <property type="project" value="UniProtKB-SubCell"/>
</dbReference>
<organism evidence="7 8">
    <name type="scientific">Friedmanniomyces endolithicus</name>
    <dbReference type="NCBI Taxonomy" id="329885"/>
    <lineage>
        <taxon>Eukaryota</taxon>
        <taxon>Fungi</taxon>
        <taxon>Dikarya</taxon>
        <taxon>Ascomycota</taxon>
        <taxon>Pezizomycotina</taxon>
        <taxon>Dothideomycetes</taxon>
        <taxon>Dothideomycetidae</taxon>
        <taxon>Mycosphaerellales</taxon>
        <taxon>Teratosphaeriaceae</taxon>
        <taxon>Friedmanniomyces</taxon>
    </lineage>
</organism>
<sequence length="202" mass="22585">METIARHGIAHSFAPFKSLSQTVITSASTLSHSGFTISDSVTFVEPIITHAPNEKVMAKQWLHGYQYGPLWVPPLIGPGTLANLFLAYTAQSQMQRIAYIVAALSIFSILPITFFYMEPGINGATKWKVQMLLKDEGFGMKDTTVWYPSAHRQGGTLASRRWAERTGMKELILFWRRVNNWRWGIAFLAAVASGWATFSEVA</sequence>
<dbReference type="PANTHER" id="PTHR35042:SF1">
    <property type="entry name" value="DUF1772-DOMAIN-CONTAINING PROTEIN"/>
    <property type="match status" value="1"/>
</dbReference>
<comment type="similarity">
    <text evidence="5">Belongs to the anthrone oxygenase family.</text>
</comment>
<evidence type="ECO:0000256" key="4">
    <source>
        <dbReference type="ARBA" id="ARBA00023136"/>
    </source>
</evidence>
<feature type="transmembrane region" description="Helical" evidence="6">
    <location>
        <begin position="181"/>
        <end position="198"/>
    </location>
</feature>
<dbReference type="InterPro" id="IPR013901">
    <property type="entry name" value="Anthrone_oxy"/>
</dbReference>
<dbReference type="Pfam" id="PF08592">
    <property type="entry name" value="Anthrone_oxy"/>
    <property type="match status" value="1"/>
</dbReference>
<evidence type="ECO:0000256" key="6">
    <source>
        <dbReference type="SAM" id="Phobius"/>
    </source>
</evidence>
<evidence type="ECO:0000256" key="2">
    <source>
        <dbReference type="ARBA" id="ARBA00022692"/>
    </source>
</evidence>
<keyword evidence="4 6" id="KW-0472">Membrane</keyword>
<evidence type="ECO:0000256" key="5">
    <source>
        <dbReference type="ARBA" id="ARBA00034313"/>
    </source>
</evidence>
<proteinExistence type="inferred from homology"/>